<dbReference type="EMBL" id="CADCXW020000344">
    <property type="protein sequence ID" value="CAD1577608.1"/>
    <property type="molecule type" value="Genomic_DNA"/>
</dbReference>
<reference evidence="1" key="1">
    <citation type="submission" date="2020-07" db="EMBL/GenBank/DDBJ databases">
        <authorList>
            <person name="Ferguson B K."/>
        </authorList>
    </citation>
    <scope>NUCLEOTIDE SEQUENCE</scope>
    <source>
        <strain evidence="1">L06</strain>
    </source>
</reference>
<dbReference type="GO" id="GO:0034464">
    <property type="term" value="C:BBSome"/>
    <property type="evidence" value="ECO:0007669"/>
    <property type="project" value="InterPro"/>
</dbReference>
<gene>
    <name evidence="1" type="ORF">BBRV_LOCUS110938</name>
</gene>
<dbReference type="PANTHER" id="PTHR28596:SF1">
    <property type="entry name" value="BBSOME-INTERACTING PROTEIN 1"/>
    <property type="match status" value="1"/>
</dbReference>
<proteinExistence type="predicted"/>
<accession>A0A6V7LN48</accession>
<organism evidence="1">
    <name type="scientific">Bracon brevicornis</name>
    <dbReference type="NCBI Taxonomy" id="1563983"/>
    <lineage>
        <taxon>Eukaryota</taxon>
        <taxon>Metazoa</taxon>
        <taxon>Ecdysozoa</taxon>
        <taxon>Arthropoda</taxon>
        <taxon>Hexapoda</taxon>
        <taxon>Insecta</taxon>
        <taxon>Pterygota</taxon>
        <taxon>Neoptera</taxon>
        <taxon>Endopterygota</taxon>
        <taxon>Hymenoptera</taxon>
        <taxon>Apocrita</taxon>
        <taxon>Ichneumonoidea</taxon>
        <taxon>Braconidae</taxon>
        <taxon>Braconinae</taxon>
        <taxon>Bracon</taxon>
    </lineage>
</organism>
<dbReference type="PANTHER" id="PTHR28596">
    <property type="entry name" value="BBSOME-INTERACTING PROTEIN 1"/>
    <property type="match status" value="1"/>
</dbReference>
<name>A0A6V7LN48_9HYME</name>
<evidence type="ECO:0008006" key="2">
    <source>
        <dbReference type="Google" id="ProtNLM"/>
    </source>
</evidence>
<evidence type="ECO:0000313" key="1">
    <source>
        <dbReference type="EMBL" id="CAD1577608.1"/>
    </source>
</evidence>
<protein>
    <recommendedName>
        <fullName evidence="2">BBSome-interacting protein 1</fullName>
    </recommendedName>
</protein>
<sequence>MSTPEAHRPTNVPIDIIIPQETLLYETETLDYILCKPKLLPLKSVSLEKLEKMQKDANEKIKANRELEQLSEERDK</sequence>
<dbReference type="Pfam" id="PF14777">
    <property type="entry name" value="BBIP10"/>
    <property type="match status" value="1"/>
</dbReference>
<dbReference type="AlphaFoldDB" id="A0A6V7LN48"/>
<dbReference type="GO" id="GO:0060271">
    <property type="term" value="P:cilium assembly"/>
    <property type="evidence" value="ECO:0007669"/>
    <property type="project" value="InterPro"/>
</dbReference>
<dbReference type="GO" id="GO:0097500">
    <property type="term" value="P:receptor localization to non-motile cilium"/>
    <property type="evidence" value="ECO:0007669"/>
    <property type="project" value="TreeGrafter"/>
</dbReference>
<dbReference type="InterPro" id="IPR028233">
    <property type="entry name" value="BBIP10"/>
</dbReference>